<keyword evidence="1" id="KW-0479">Metal-binding</keyword>
<dbReference type="SUPFAM" id="SSF51556">
    <property type="entry name" value="Metallo-dependent hydrolases"/>
    <property type="match status" value="1"/>
</dbReference>
<sequence>MEEKGSAHMGLGATAHKSQTPRQPGSRVWVVSRQLKRIPDCLSGKSALLWCLHLGELRWWKIRFDGAVSFFKVHINCLITVLHRTGCFLVAGFDYPCMSQSLQVQAIIWVLDKYFISGRGFRFSCSAFGMIKAVAFPFKASILPFARIEVPNQIKVKEARMELSLTQPDDWHLHLRDGDLLEAVVSHSASHFGRGIVMPNLKPPITTTAAAVAYRESILKALPANCDFTPLMTLYLTDKTSPNEIKLASESSHSL</sequence>
<organism evidence="6 7">
    <name type="scientific">Vitis vinifera</name>
    <name type="common">Grape</name>
    <dbReference type="NCBI Taxonomy" id="29760"/>
    <lineage>
        <taxon>Eukaryota</taxon>
        <taxon>Viridiplantae</taxon>
        <taxon>Streptophyta</taxon>
        <taxon>Embryophyta</taxon>
        <taxon>Tracheophyta</taxon>
        <taxon>Spermatophyta</taxon>
        <taxon>Magnoliopsida</taxon>
        <taxon>eudicotyledons</taxon>
        <taxon>Gunneridae</taxon>
        <taxon>Pentapetalae</taxon>
        <taxon>rosids</taxon>
        <taxon>Vitales</taxon>
        <taxon>Vitaceae</taxon>
        <taxon>Viteae</taxon>
        <taxon>Vitis</taxon>
    </lineage>
</organism>
<dbReference type="PANTHER" id="PTHR43137">
    <property type="entry name" value="DIHYDROOROTASE"/>
    <property type="match status" value="1"/>
</dbReference>
<evidence type="ECO:0000313" key="6">
    <source>
        <dbReference type="EMBL" id="RVX09353.1"/>
    </source>
</evidence>
<dbReference type="GO" id="GO:0019856">
    <property type="term" value="P:pyrimidine nucleobase biosynthetic process"/>
    <property type="evidence" value="ECO:0007669"/>
    <property type="project" value="InterPro"/>
</dbReference>
<dbReference type="Proteomes" id="UP000288805">
    <property type="component" value="Unassembled WGS sequence"/>
</dbReference>
<dbReference type="Gene3D" id="3.20.20.140">
    <property type="entry name" value="Metal-dependent hydrolases"/>
    <property type="match status" value="1"/>
</dbReference>
<evidence type="ECO:0000256" key="1">
    <source>
        <dbReference type="ARBA" id="ARBA00022723"/>
    </source>
</evidence>
<dbReference type="InterPro" id="IPR002195">
    <property type="entry name" value="Dihydroorotase_CS"/>
</dbReference>
<gene>
    <name evidence="6" type="primary">PYR4_6</name>
    <name evidence="6" type="ORF">CK203_015307</name>
</gene>
<name>A0A438JK65_VITVI</name>
<dbReference type="GO" id="GO:0046872">
    <property type="term" value="F:metal ion binding"/>
    <property type="evidence" value="ECO:0007669"/>
    <property type="project" value="UniProtKB-KW"/>
</dbReference>
<keyword evidence="2" id="KW-0378">Hydrolase</keyword>
<dbReference type="GO" id="GO:0004151">
    <property type="term" value="F:dihydroorotase activity"/>
    <property type="evidence" value="ECO:0007669"/>
    <property type="project" value="InterPro"/>
</dbReference>
<dbReference type="AlphaFoldDB" id="A0A438JK65"/>
<evidence type="ECO:0000256" key="4">
    <source>
        <dbReference type="ARBA" id="ARBA00022975"/>
    </source>
</evidence>
<dbReference type="GO" id="GO:0044205">
    <property type="term" value="P:'de novo' UMP biosynthetic process"/>
    <property type="evidence" value="ECO:0007669"/>
    <property type="project" value="UniProtKB-UniPathway"/>
</dbReference>
<evidence type="ECO:0000256" key="5">
    <source>
        <dbReference type="SAM" id="MobiDB-lite"/>
    </source>
</evidence>
<dbReference type="InterPro" id="IPR032466">
    <property type="entry name" value="Metal_Hydrolase"/>
</dbReference>
<feature type="region of interest" description="Disordered" evidence="5">
    <location>
        <begin position="1"/>
        <end position="25"/>
    </location>
</feature>
<protein>
    <submittedName>
        <fullName evidence="6">Dihydroorotase, mitochondrial</fullName>
    </submittedName>
</protein>
<accession>A0A438JK65</accession>
<dbReference type="PROSITE" id="PS00482">
    <property type="entry name" value="DIHYDROOROTASE_1"/>
    <property type="match status" value="1"/>
</dbReference>
<evidence type="ECO:0000313" key="7">
    <source>
        <dbReference type="Proteomes" id="UP000288805"/>
    </source>
</evidence>
<keyword evidence="4" id="KW-0665">Pyrimidine biosynthesis</keyword>
<evidence type="ECO:0000256" key="2">
    <source>
        <dbReference type="ARBA" id="ARBA00022801"/>
    </source>
</evidence>
<reference evidence="6 7" key="1">
    <citation type="journal article" date="2018" name="PLoS Genet.">
        <title>Population sequencing reveals clonal diversity and ancestral inbreeding in the grapevine cultivar Chardonnay.</title>
        <authorList>
            <person name="Roach M.J."/>
            <person name="Johnson D.L."/>
            <person name="Bohlmann J."/>
            <person name="van Vuuren H.J."/>
            <person name="Jones S.J."/>
            <person name="Pretorius I.S."/>
            <person name="Schmidt S.A."/>
            <person name="Borneman A.R."/>
        </authorList>
    </citation>
    <scope>NUCLEOTIDE SEQUENCE [LARGE SCALE GENOMIC DNA]</scope>
    <source>
        <strain evidence="7">cv. Chardonnay</strain>
        <tissue evidence="6">Leaf</tissue>
    </source>
</reference>
<dbReference type="InterPro" id="IPR004721">
    <property type="entry name" value="DHOdimr"/>
</dbReference>
<dbReference type="PANTHER" id="PTHR43137:SF1">
    <property type="entry name" value="DIHYDROOROTASE"/>
    <property type="match status" value="1"/>
</dbReference>
<comment type="caution">
    <text evidence="6">The sequence shown here is derived from an EMBL/GenBank/DDBJ whole genome shotgun (WGS) entry which is preliminary data.</text>
</comment>
<evidence type="ECO:0000256" key="3">
    <source>
        <dbReference type="ARBA" id="ARBA00022833"/>
    </source>
</evidence>
<proteinExistence type="predicted"/>
<dbReference type="UniPathway" id="UPA00070">
    <property type="reaction ID" value="UER00117"/>
</dbReference>
<keyword evidence="3" id="KW-0862">Zinc</keyword>
<dbReference type="EMBL" id="QGNW01000038">
    <property type="protein sequence ID" value="RVX09353.1"/>
    <property type="molecule type" value="Genomic_DNA"/>
</dbReference>